<accession>A0AAN6VEA8</accession>
<dbReference type="InterPro" id="IPR022198">
    <property type="entry name" value="DUF3723"/>
</dbReference>
<evidence type="ECO:0000313" key="3">
    <source>
        <dbReference type="Proteomes" id="UP001302745"/>
    </source>
</evidence>
<reference evidence="2" key="1">
    <citation type="journal article" date="2023" name="Mol. Phylogenet. Evol.">
        <title>Genome-scale phylogeny and comparative genomics of the fungal order Sordariales.</title>
        <authorList>
            <person name="Hensen N."/>
            <person name="Bonometti L."/>
            <person name="Westerberg I."/>
            <person name="Brannstrom I.O."/>
            <person name="Guillou S."/>
            <person name="Cros-Aarteil S."/>
            <person name="Calhoun S."/>
            <person name="Haridas S."/>
            <person name="Kuo A."/>
            <person name="Mondo S."/>
            <person name="Pangilinan J."/>
            <person name="Riley R."/>
            <person name="LaButti K."/>
            <person name="Andreopoulos B."/>
            <person name="Lipzen A."/>
            <person name="Chen C."/>
            <person name="Yan M."/>
            <person name="Daum C."/>
            <person name="Ng V."/>
            <person name="Clum A."/>
            <person name="Steindorff A."/>
            <person name="Ohm R.A."/>
            <person name="Martin F."/>
            <person name="Silar P."/>
            <person name="Natvig D.O."/>
            <person name="Lalanne C."/>
            <person name="Gautier V."/>
            <person name="Ament-Velasquez S.L."/>
            <person name="Kruys A."/>
            <person name="Hutchinson M.I."/>
            <person name="Powell A.J."/>
            <person name="Barry K."/>
            <person name="Miller A.N."/>
            <person name="Grigoriev I.V."/>
            <person name="Debuchy R."/>
            <person name="Gladieux P."/>
            <person name="Hiltunen Thoren M."/>
            <person name="Johannesson H."/>
        </authorList>
    </citation>
    <scope>NUCLEOTIDE SEQUENCE</scope>
    <source>
        <strain evidence="2">CBS 538.74</strain>
    </source>
</reference>
<comment type="caution">
    <text evidence="2">The sequence shown here is derived from an EMBL/GenBank/DDBJ whole genome shotgun (WGS) entry which is preliminary data.</text>
</comment>
<feature type="region of interest" description="Disordered" evidence="1">
    <location>
        <begin position="435"/>
        <end position="579"/>
    </location>
</feature>
<dbReference type="Pfam" id="PF12520">
    <property type="entry name" value="DUF3723"/>
    <property type="match status" value="1"/>
</dbReference>
<feature type="compositionally biased region" description="Low complexity" evidence="1">
    <location>
        <begin position="456"/>
        <end position="465"/>
    </location>
</feature>
<evidence type="ECO:0000313" key="2">
    <source>
        <dbReference type="EMBL" id="KAK4148546.1"/>
    </source>
</evidence>
<dbReference type="Proteomes" id="UP001302745">
    <property type="component" value="Unassembled WGS sequence"/>
</dbReference>
<evidence type="ECO:0000256" key="1">
    <source>
        <dbReference type="SAM" id="MobiDB-lite"/>
    </source>
</evidence>
<keyword evidence="3" id="KW-1185">Reference proteome</keyword>
<sequence>MPYHRLTSSHHKLRCVHGRQRYEAAIRSAKLGPDTWWTVKLYCLPQGIDPRVLLRNEVEQDHHQTKYNDGHVFCAVLYWEEQGDPHRAHSWRSKLTLGQQKRLDILMKWKPVKERLMSLRAFPGLLDALKLGNVERMVHSRGLPQIIRNLDHIYNTWDMITLGESRVRRAADVPTVQHLQMLAPSASRADRSTIRDLMQSGELFHTVRDPGLRARIEQRILQTKVLIPSVRSFHENMKYLQIVNHIMESYLITTLRRGEAISEALDALWSQPEDCLIEYTEGQFTRAPRPPSLDLSFMTVVVAALRGFPRLCDGDYRGPRCEVGERHTAASKDEIAIDRFRALARKVGYRVATAQEVPLILADMGECAIEPAEGPVGRRWNRPFSDSARFCASKLFLPELLEDKPMTAYPGTLFVQRDFIRSFFGEIPDLGPLAQLPPGLPELQVQPSPPDLPQPASARASASSRLGISPSDSGLPSLENPRRHGWGPADFTGFTWPADQESETPSLPRRLSIFSEVPDRPRSGQSNQLVPEGSRPPSARWTSGDDWLPNSHVGWNSRSNTAQSMSRSSMNSRPSNYPL</sequence>
<gene>
    <name evidence="2" type="ORF">C8A00DRAFT_19640</name>
</gene>
<protein>
    <submittedName>
        <fullName evidence="2">Uncharacterized protein</fullName>
    </submittedName>
</protein>
<feature type="compositionally biased region" description="Low complexity" evidence="1">
    <location>
        <begin position="564"/>
        <end position="579"/>
    </location>
</feature>
<organism evidence="2 3">
    <name type="scientific">Chaetomidium leptoderma</name>
    <dbReference type="NCBI Taxonomy" id="669021"/>
    <lineage>
        <taxon>Eukaryota</taxon>
        <taxon>Fungi</taxon>
        <taxon>Dikarya</taxon>
        <taxon>Ascomycota</taxon>
        <taxon>Pezizomycotina</taxon>
        <taxon>Sordariomycetes</taxon>
        <taxon>Sordariomycetidae</taxon>
        <taxon>Sordariales</taxon>
        <taxon>Chaetomiaceae</taxon>
        <taxon>Chaetomidium</taxon>
    </lineage>
</organism>
<dbReference type="AlphaFoldDB" id="A0AAN6VEA8"/>
<proteinExistence type="predicted"/>
<feature type="compositionally biased region" description="Low complexity" evidence="1">
    <location>
        <begin position="435"/>
        <end position="444"/>
    </location>
</feature>
<name>A0AAN6VEA8_9PEZI</name>
<feature type="compositionally biased region" description="Polar residues" evidence="1">
    <location>
        <begin position="553"/>
        <end position="563"/>
    </location>
</feature>
<reference evidence="2" key="2">
    <citation type="submission" date="2023-05" db="EMBL/GenBank/DDBJ databases">
        <authorList>
            <consortium name="Lawrence Berkeley National Laboratory"/>
            <person name="Steindorff A."/>
            <person name="Hensen N."/>
            <person name="Bonometti L."/>
            <person name="Westerberg I."/>
            <person name="Brannstrom I.O."/>
            <person name="Guillou S."/>
            <person name="Cros-Aarteil S."/>
            <person name="Calhoun S."/>
            <person name="Haridas S."/>
            <person name="Kuo A."/>
            <person name="Mondo S."/>
            <person name="Pangilinan J."/>
            <person name="Riley R."/>
            <person name="Labutti K."/>
            <person name="Andreopoulos B."/>
            <person name="Lipzen A."/>
            <person name="Chen C."/>
            <person name="Yanf M."/>
            <person name="Daum C."/>
            <person name="Ng V."/>
            <person name="Clum A."/>
            <person name="Ohm R."/>
            <person name="Martin F."/>
            <person name="Silar P."/>
            <person name="Natvig D."/>
            <person name="Lalanne C."/>
            <person name="Gautier V."/>
            <person name="Ament-Velasquez S.L."/>
            <person name="Kruys A."/>
            <person name="Hutchinson M.I."/>
            <person name="Powell A.J."/>
            <person name="Barry K."/>
            <person name="Miller A.N."/>
            <person name="Grigoriev I.V."/>
            <person name="Debuchy R."/>
            <person name="Gladieux P."/>
            <person name="Thoren M.H."/>
            <person name="Johannesson H."/>
        </authorList>
    </citation>
    <scope>NUCLEOTIDE SEQUENCE</scope>
    <source>
        <strain evidence="2">CBS 538.74</strain>
    </source>
</reference>
<dbReference type="EMBL" id="MU857331">
    <property type="protein sequence ID" value="KAK4148546.1"/>
    <property type="molecule type" value="Genomic_DNA"/>
</dbReference>